<name>A0A7W3PBN0_9ACTN</name>
<dbReference type="Proteomes" id="UP000580910">
    <property type="component" value="Unassembled WGS sequence"/>
</dbReference>
<dbReference type="EMBL" id="JACGXA010000004">
    <property type="protein sequence ID" value="MBA8806025.1"/>
    <property type="molecule type" value="Genomic_DNA"/>
</dbReference>
<gene>
    <name evidence="2" type="ORF">FB382_003946</name>
    <name evidence="3" type="ORF">FB382_004376</name>
</gene>
<protein>
    <recommendedName>
        <fullName evidence="5">Helix-turn-helix domain-containing protein</fullName>
    </recommendedName>
</protein>
<dbReference type="EMBL" id="JACGXA010000002">
    <property type="protein sequence ID" value="MBA8805601.1"/>
    <property type="molecule type" value="Genomic_DNA"/>
</dbReference>
<feature type="region of interest" description="Disordered" evidence="1">
    <location>
        <begin position="50"/>
        <end position="73"/>
    </location>
</feature>
<organism evidence="3 4">
    <name type="scientific">Nocardioides ginsengisegetis</name>
    <dbReference type="NCBI Taxonomy" id="661491"/>
    <lineage>
        <taxon>Bacteria</taxon>
        <taxon>Bacillati</taxon>
        <taxon>Actinomycetota</taxon>
        <taxon>Actinomycetes</taxon>
        <taxon>Propionibacteriales</taxon>
        <taxon>Nocardioidaceae</taxon>
        <taxon>Nocardioides</taxon>
    </lineage>
</organism>
<evidence type="ECO:0000313" key="4">
    <source>
        <dbReference type="Proteomes" id="UP000580910"/>
    </source>
</evidence>
<proteinExistence type="predicted"/>
<dbReference type="AlphaFoldDB" id="A0A7W3PBN0"/>
<keyword evidence="4" id="KW-1185">Reference proteome</keyword>
<dbReference type="RefSeq" id="WP_182541659.1">
    <property type="nucleotide sequence ID" value="NZ_JACGXA010000002.1"/>
</dbReference>
<evidence type="ECO:0008006" key="5">
    <source>
        <dbReference type="Google" id="ProtNLM"/>
    </source>
</evidence>
<sequence>MNSECKCGRPTRDAAYVCDTCGDELARALGDVTWLAEELETTITRQRGVDYRGVGGSSGGKKPSERPSPVQWGASEARGDLRALLVSWALFCEAEGVRNSSPYPGLPDDDLPALSGWLLWRVDGLTLNEIGSDAVEEITSAVAHCRRVIDVAPDKWYAGPCNQETEGVECGADLYALSAKGNVSCGVCSASYDVAERRKWLLEAAEDRLADAATLARSVSWLGALPLNAARIRKWAERGRIVAKGHHGQKPLYRIGDAIDLLAKEAS</sequence>
<evidence type="ECO:0000313" key="3">
    <source>
        <dbReference type="EMBL" id="MBA8806025.1"/>
    </source>
</evidence>
<accession>A0A7W3PBN0</accession>
<evidence type="ECO:0000256" key="1">
    <source>
        <dbReference type="SAM" id="MobiDB-lite"/>
    </source>
</evidence>
<comment type="caution">
    <text evidence="3">The sequence shown here is derived from an EMBL/GenBank/DDBJ whole genome shotgun (WGS) entry which is preliminary data.</text>
</comment>
<reference evidence="3 4" key="1">
    <citation type="submission" date="2020-07" db="EMBL/GenBank/DDBJ databases">
        <title>Sequencing the genomes of 1000 actinobacteria strains.</title>
        <authorList>
            <person name="Klenk H.-P."/>
        </authorList>
    </citation>
    <scope>NUCLEOTIDE SEQUENCE [LARGE SCALE GENOMIC DNA]</scope>
    <source>
        <strain evidence="3 4">DSM 21349</strain>
    </source>
</reference>
<evidence type="ECO:0000313" key="2">
    <source>
        <dbReference type="EMBL" id="MBA8805601.1"/>
    </source>
</evidence>